<evidence type="ECO:0000256" key="8">
    <source>
        <dbReference type="ARBA" id="ARBA00022840"/>
    </source>
</evidence>
<evidence type="ECO:0000256" key="11">
    <source>
        <dbReference type="ARBA" id="ARBA00048988"/>
    </source>
</evidence>
<dbReference type="Gene3D" id="3.40.1440.60">
    <property type="entry name" value="PriA, 3(prime) DNA-binding domain"/>
    <property type="match status" value="1"/>
</dbReference>
<keyword evidence="9 12" id="KW-0238">DNA-binding</keyword>
<dbReference type="PROSITE" id="PS51194">
    <property type="entry name" value="HELICASE_CTER"/>
    <property type="match status" value="1"/>
</dbReference>
<feature type="binding site" evidence="12">
    <location>
        <position position="460"/>
    </location>
    <ligand>
        <name>Zn(2+)</name>
        <dbReference type="ChEBI" id="CHEBI:29105"/>
        <label>1</label>
    </ligand>
</feature>
<feature type="binding site" evidence="12">
    <location>
        <position position="457"/>
    </location>
    <ligand>
        <name>Zn(2+)</name>
        <dbReference type="ChEBI" id="CHEBI:29105"/>
        <label>1</label>
    </ligand>
</feature>
<comment type="function">
    <text evidence="12">Initiates the restart of stalled replication forks, which reloads the replicative helicase on sites other than the origin of replication. Recognizes and binds to abandoned replication forks and remodels them to uncover a helicase loading site. Promotes assembly of the primosome at these replication forks.</text>
</comment>
<comment type="caution">
    <text evidence="15">The sequence shown here is derived from an EMBL/GenBank/DDBJ whole genome shotgun (WGS) entry which is preliminary data.</text>
</comment>
<name>A0A7X1E846_9BACT</name>
<dbReference type="FunFam" id="3.40.50.300:FF:000489">
    <property type="entry name" value="Primosome assembly protein PriA"/>
    <property type="match status" value="1"/>
</dbReference>
<gene>
    <name evidence="12 15" type="primary">priA</name>
    <name evidence="15" type="ORF">H5P27_07035</name>
</gene>
<evidence type="ECO:0000259" key="14">
    <source>
        <dbReference type="PROSITE" id="PS51194"/>
    </source>
</evidence>
<dbReference type="Pfam" id="PF17764">
    <property type="entry name" value="PriA_3primeBD"/>
    <property type="match status" value="1"/>
</dbReference>
<dbReference type="SMART" id="SM00490">
    <property type="entry name" value="HELICc"/>
    <property type="match status" value="1"/>
</dbReference>
<dbReference type="GO" id="GO:1990077">
    <property type="term" value="C:primosome complex"/>
    <property type="evidence" value="ECO:0007669"/>
    <property type="project" value="UniProtKB-UniRule"/>
</dbReference>
<evidence type="ECO:0000259" key="13">
    <source>
        <dbReference type="PROSITE" id="PS51192"/>
    </source>
</evidence>
<keyword evidence="1 12" id="KW-0639">Primosome</keyword>
<dbReference type="InterPro" id="IPR041236">
    <property type="entry name" value="PriA_C"/>
</dbReference>
<comment type="catalytic activity">
    <reaction evidence="12">
        <text>Couples ATP hydrolysis with the unwinding of duplex DNA by translocating in the 3'-5' direction.</text>
        <dbReference type="EC" id="5.6.2.4"/>
    </reaction>
</comment>
<dbReference type="Gene3D" id="3.40.50.300">
    <property type="entry name" value="P-loop containing nucleotide triphosphate hydrolases"/>
    <property type="match status" value="2"/>
</dbReference>
<keyword evidence="7 12" id="KW-0862">Zinc</keyword>
<keyword evidence="5 12" id="KW-0378">Hydrolase</keyword>
<dbReference type="InterPro" id="IPR040498">
    <property type="entry name" value="PriA_CRR"/>
</dbReference>
<dbReference type="PROSITE" id="PS51192">
    <property type="entry name" value="HELICASE_ATP_BIND_1"/>
    <property type="match status" value="1"/>
</dbReference>
<feature type="binding site" evidence="12">
    <location>
        <position position="497"/>
    </location>
    <ligand>
        <name>Zn(2+)</name>
        <dbReference type="ChEBI" id="CHEBI:29105"/>
        <label>1</label>
    </ligand>
</feature>
<dbReference type="HAMAP" id="MF_00983">
    <property type="entry name" value="PriA"/>
    <property type="match status" value="1"/>
</dbReference>
<dbReference type="SMART" id="SM00487">
    <property type="entry name" value="DEXDc"/>
    <property type="match status" value="1"/>
</dbReference>
<dbReference type="GO" id="GO:0003677">
    <property type="term" value="F:DNA binding"/>
    <property type="evidence" value="ECO:0007669"/>
    <property type="project" value="UniProtKB-UniRule"/>
</dbReference>
<dbReference type="Proteomes" id="UP000526501">
    <property type="component" value="Unassembled WGS sequence"/>
</dbReference>
<dbReference type="InterPro" id="IPR005259">
    <property type="entry name" value="PriA"/>
</dbReference>
<dbReference type="NCBIfam" id="TIGR00595">
    <property type="entry name" value="priA"/>
    <property type="match status" value="1"/>
</dbReference>
<feature type="binding site" evidence="12">
    <location>
        <position position="487"/>
    </location>
    <ligand>
        <name>Zn(2+)</name>
        <dbReference type="ChEBI" id="CHEBI:29105"/>
        <label>2</label>
    </ligand>
</feature>
<evidence type="ECO:0000256" key="10">
    <source>
        <dbReference type="ARBA" id="ARBA00023235"/>
    </source>
</evidence>
<keyword evidence="16" id="KW-1185">Reference proteome</keyword>
<protein>
    <recommendedName>
        <fullName evidence="12">Replication restart protein PriA</fullName>
    </recommendedName>
    <alternativeName>
        <fullName evidence="12">ATP-dependent DNA helicase PriA</fullName>
        <ecNumber evidence="12">5.6.2.4</ecNumber>
    </alternativeName>
    <alternativeName>
        <fullName evidence="12">DNA 3'-5' helicase PriA</fullName>
    </alternativeName>
</protein>
<proteinExistence type="inferred from homology"/>
<dbReference type="GO" id="GO:0043138">
    <property type="term" value="F:3'-5' DNA helicase activity"/>
    <property type="evidence" value="ECO:0007669"/>
    <property type="project" value="UniProtKB-EC"/>
</dbReference>
<feature type="binding site" evidence="12">
    <location>
        <position position="466"/>
    </location>
    <ligand>
        <name>Zn(2+)</name>
        <dbReference type="ChEBI" id="CHEBI:29105"/>
        <label>2</label>
    </ligand>
</feature>
<reference evidence="15 16" key="1">
    <citation type="submission" date="2020-07" db="EMBL/GenBank/DDBJ databases">
        <authorList>
            <person name="Feng X."/>
        </authorList>
    </citation>
    <scope>NUCLEOTIDE SEQUENCE [LARGE SCALE GENOMIC DNA]</scope>
    <source>
        <strain evidence="15 16">JCM23202</strain>
    </source>
</reference>
<dbReference type="InterPro" id="IPR001650">
    <property type="entry name" value="Helicase_C-like"/>
</dbReference>
<evidence type="ECO:0000256" key="5">
    <source>
        <dbReference type="ARBA" id="ARBA00022801"/>
    </source>
</evidence>
<dbReference type="SUPFAM" id="SSF52540">
    <property type="entry name" value="P-loop containing nucleoside triphosphate hydrolases"/>
    <property type="match status" value="2"/>
</dbReference>
<dbReference type="CDD" id="cd17929">
    <property type="entry name" value="DEXHc_priA"/>
    <property type="match status" value="1"/>
</dbReference>
<keyword evidence="10 12" id="KW-0413">Isomerase</keyword>
<keyword evidence="3 12" id="KW-0479">Metal-binding</keyword>
<evidence type="ECO:0000256" key="12">
    <source>
        <dbReference type="HAMAP-Rule" id="MF_00983"/>
    </source>
</evidence>
<keyword evidence="4 12" id="KW-0547">Nucleotide-binding</keyword>
<dbReference type="Pfam" id="PF00270">
    <property type="entry name" value="DEAD"/>
    <property type="match status" value="1"/>
</dbReference>
<organism evidence="15 16">
    <name type="scientific">Pelagicoccus albus</name>
    <dbReference type="NCBI Taxonomy" id="415222"/>
    <lineage>
        <taxon>Bacteria</taxon>
        <taxon>Pseudomonadati</taxon>
        <taxon>Verrucomicrobiota</taxon>
        <taxon>Opitutia</taxon>
        <taxon>Puniceicoccales</taxon>
        <taxon>Pelagicoccaceae</taxon>
        <taxon>Pelagicoccus</taxon>
    </lineage>
</organism>
<dbReference type="Pfam" id="PF00271">
    <property type="entry name" value="Helicase_C"/>
    <property type="match status" value="1"/>
</dbReference>
<sequence>MSLDTTVVCVWLMSGFDRPLHYRLPASMEDMAQPGSLVRVPLGRRQVIGLIVEKDCEPEVSLMQLKLVLDLVYPTPIMTPELLKLGAWLRQYYGASIQNVLETMIPGPVRQGMKAKSDKYVSANKSVDSESLANLERKAPKQFELYQFLAQQFRAQKKSLVLSRLGASPAAYNGLLKKGFIVEESRKVERVAYDDELGDVEYASKQEIVLNEEQSACVDSISLSLKAGKFATHLLYGVTGSGKTEVYIAAMEEALRAGKSVLFLVPEVALTPQTVGRLRSRFTEHKDAHAVVWHSSLSDGERLDAWMALANGTARVVVGARSAVFAPLEKLGLVIVDEEHEPAFKQDESPRYHGRDVAVYRSYLEQVVCVLGSATPSLETYRNVKLGKYKVDRLTKRIDDRQLPMMHIVDMRIEMMRTRKPVTISSLLAQKLRDRWEKGEQSILFINRRGYNSTMLCNECGHVEECKHCSLPMTFHRSDNTLKCHLCGHEAEPPWRCPECNSDQIRGKGSGTQRIEDVVKSILPKASIVRIDTDTMGKKHLFREILGDFRKGKIDLLVGTQMIAKGLDFPNVTLVGMVDADLSLHVPDFRANERTFQLLVQVSGRAGRGDLAGEVVVQTFTPHAEPIQFARRGEVDAFLEVEIESREQFQYPPFRHLVRQVFRSRNADKAMFFAEQFARKLEARVGGKIEMRGPTPCSIEKMKDQYRFHIWYFTQNVSALMRDLKAVEAEIPFPKDVVQIFDVDPMSVS</sequence>
<dbReference type="GO" id="GO:0006310">
    <property type="term" value="P:DNA recombination"/>
    <property type="evidence" value="ECO:0007669"/>
    <property type="project" value="InterPro"/>
</dbReference>
<dbReference type="GO" id="GO:0006270">
    <property type="term" value="P:DNA replication initiation"/>
    <property type="evidence" value="ECO:0007669"/>
    <property type="project" value="TreeGrafter"/>
</dbReference>
<dbReference type="InterPro" id="IPR042115">
    <property type="entry name" value="PriA_3primeBD_sf"/>
</dbReference>
<dbReference type="GO" id="GO:0006302">
    <property type="term" value="P:double-strand break repair"/>
    <property type="evidence" value="ECO:0007669"/>
    <property type="project" value="InterPro"/>
</dbReference>
<dbReference type="Pfam" id="PF18319">
    <property type="entry name" value="Zn_ribbon_PriA"/>
    <property type="match status" value="1"/>
</dbReference>
<dbReference type="Pfam" id="PF18074">
    <property type="entry name" value="PriA_C"/>
    <property type="match status" value="1"/>
</dbReference>
<dbReference type="CDD" id="cd18804">
    <property type="entry name" value="SF2_C_priA"/>
    <property type="match status" value="1"/>
</dbReference>
<keyword evidence="2 12" id="KW-0235">DNA replication</keyword>
<evidence type="ECO:0000256" key="9">
    <source>
        <dbReference type="ARBA" id="ARBA00023125"/>
    </source>
</evidence>
<dbReference type="InterPro" id="IPR041222">
    <property type="entry name" value="PriA_3primeBD"/>
</dbReference>
<dbReference type="EC" id="5.6.2.4" evidence="12"/>
<comment type="similarity">
    <text evidence="12">Belongs to the helicase family. PriA subfamily.</text>
</comment>
<dbReference type="InterPro" id="IPR027417">
    <property type="entry name" value="P-loop_NTPase"/>
</dbReference>
<feature type="binding site" evidence="12">
    <location>
        <position position="484"/>
    </location>
    <ligand>
        <name>Zn(2+)</name>
        <dbReference type="ChEBI" id="CHEBI:29105"/>
        <label>2</label>
    </ligand>
</feature>
<evidence type="ECO:0000256" key="4">
    <source>
        <dbReference type="ARBA" id="ARBA00022741"/>
    </source>
</evidence>
<dbReference type="PANTHER" id="PTHR30580">
    <property type="entry name" value="PRIMOSOMAL PROTEIN N"/>
    <property type="match status" value="1"/>
</dbReference>
<dbReference type="EMBL" id="JACHVC010000007">
    <property type="protein sequence ID" value="MBC2605793.1"/>
    <property type="molecule type" value="Genomic_DNA"/>
</dbReference>
<dbReference type="GO" id="GO:0005524">
    <property type="term" value="F:ATP binding"/>
    <property type="evidence" value="ECO:0007669"/>
    <property type="project" value="UniProtKB-UniRule"/>
</dbReference>
<dbReference type="GO" id="GO:0008270">
    <property type="term" value="F:zinc ion binding"/>
    <property type="evidence" value="ECO:0007669"/>
    <property type="project" value="UniProtKB-UniRule"/>
</dbReference>
<comment type="catalytic activity">
    <reaction evidence="11 12">
        <text>ATP + H2O = ADP + phosphate + H(+)</text>
        <dbReference type="Rhea" id="RHEA:13065"/>
        <dbReference type="ChEBI" id="CHEBI:15377"/>
        <dbReference type="ChEBI" id="CHEBI:15378"/>
        <dbReference type="ChEBI" id="CHEBI:30616"/>
        <dbReference type="ChEBI" id="CHEBI:43474"/>
        <dbReference type="ChEBI" id="CHEBI:456216"/>
        <dbReference type="EC" id="5.6.2.4"/>
    </reaction>
</comment>
<evidence type="ECO:0000256" key="7">
    <source>
        <dbReference type="ARBA" id="ARBA00022833"/>
    </source>
</evidence>
<feature type="domain" description="Helicase ATP-binding" evidence="13">
    <location>
        <begin position="224"/>
        <end position="394"/>
    </location>
</feature>
<evidence type="ECO:0000256" key="3">
    <source>
        <dbReference type="ARBA" id="ARBA00022723"/>
    </source>
</evidence>
<feature type="binding site" evidence="12">
    <location>
        <position position="500"/>
    </location>
    <ligand>
        <name>Zn(2+)</name>
        <dbReference type="ChEBI" id="CHEBI:29105"/>
        <label>1</label>
    </ligand>
</feature>
<keyword evidence="8 12" id="KW-0067">ATP-binding</keyword>
<dbReference type="InterPro" id="IPR011545">
    <property type="entry name" value="DEAD/DEAH_box_helicase_dom"/>
</dbReference>
<dbReference type="RefSeq" id="WP_185659686.1">
    <property type="nucleotide sequence ID" value="NZ_CAWPOO010000007.1"/>
</dbReference>
<evidence type="ECO:0000256" key="2">
    <source>
        <dbReference type="ARBA" id="ARBA00022705"/>
    </source>
</evidence>
<feature type="domain" description="Helicase C-terminal" evidence="14">
    <location>
        <begin position="492"/>
        <end position="657"/>
    </location>
</feature>
<keyword evidence="6 12" id="KW-0347">Helicase</keyword>
<evidence type="ECO:0000256" key="6">
    <source>
        <dbReference type="ARBA" id="ARBA00022806"/>
    </source>
</evidence>
<evidence type="ECO:0000313" key="16">
    <source>
        <dbReference type="Proteomes" id="UP000526501"/>
    </source>
</evidence>
<evidence type="ECO:0000313" key="15">
    <source>
        <dbReference type="EMBL" id="MBC2605793.1"/>
    </source>
</evidence>
<dbReference type="GO" id="GO:0006269">
    <property type="term" value="P:DNA replication, synthesis of primer"/>
    <property type="evidence" value="ECO:0007669"/>
    <property type="project" value="UniProtKB-KW"/>
</dbReference>
<dbReference type="AlphaFoldDB" id="A0A7X1E846"/>
<feature type="binding site" evidence="12">
    <location>
        <position position="469"/>
    </location>
    <ligand>
        <name>Zn(2+)</name>
        <dbReference type="ChEBI" id="CHEBI:29105"/>
        <label>2</label>
    </ligand>
</feature>
<dbReference type="InterPro" id="IPR014001">
    <property type="entry name" value="Helicase_ATP-bd"/>
</dbReference>
<comment type="cofactor">
    <cofactor evidence="12">
        <name>Zn(2+)</name>
        <dbReference type="ChEBI" id="CHEBI:29105"/>
    </cofactor>
    <text evidence="12">Binds 2 zinc ions per subunit.</text>
</comment>
<evidence type="ECO:0000256" key="1">
    <source>
        <dbReference type="ARBA" id="ARBA00022515"/>
    </source>
</evidence>
<dbReference type="PANTHER" id="PTHR30580:SF0">
    <property type="entry name" value="PRIMOSOMAL PROTEIN N"/>
    <property type="match status" value="1"/>
</dbReference>
<accession>A0A7X1E846</accession>
<dbReference type="GO" id="GO:0016787">
    <property type="term" value="F:hydrolase activity"/>
    <property type="evidence" value="ECO:0007669"/>
    <property type="project" value="UniProtKB-KW"/>
</dbReference>
<comment type="subunit">
    <text evidence="12">Component of the replication restart primosome.</text>
</comment>